<dbReference type="PANTHER" id="PTHR10122">
    <property type="entry name" value="CYTOCHROME C OXIDASE SUBUNIT 5B, MITOCHONDRIAL"/>
    <property type="match status" value="1"/>
</dbReference>
<keyword evidence="4" id="KW-1185">Reference proteome</keyword>
<feature type="compositionally biased region" description="Polar residues" evidence="2">
    <location>
        <begin position="1"/>
        <end position="27"/>
    </location>
</feature>
<feature type="binding site" evidence="1">
    <location>
        <position position="448"/>
    </location>
    <ligand>
        <name>Zn(2+)</name>
        <dbReference type="ChEBI" id="CHEBI:29105"/>
    </ligand>
</feature>
<evidence type="ECO:0000313" key="3">
    <source>
        <dbReference type="EMBL" id="GFS42721.1"/>
    </source>
</evidence>
<feature type="binding site" evidence="1">
    <location>
        <position position="475"/>
    </location>
    <ligand>
        <name>Zn(2+)</name>
        <dbReference type="ChEBI" id="CHEBI:29105"/>
    </ligand>
</feature>
<proteinExistence type="predicted"/>
<name>A0A7J0DUL6_9ERIC</name>
<dbReference type="GO" id="GO:0005740">
    <property type="term" value="C:mitochondrial envelope"/>
    <property type="evidence" value="ECO:0007669"/>
    <property type="project" value="InterPro"/>
</dbReference>
<feature type="binding site" evidence="1">
    <location>
        <position position="457"/>
    </location>
    <ligand>
        <name>Zn(2+)</name>
        <dbReference type="ChEBI" id="CHEBI:29105"/>
    </ligand>
</feature>
<dbReference type="Pfam" id="PF01215">
    <property type="entry name" value="COX5B"/>
    <property type="match status" value="1"/>
</dbReference>
<dbReference type="InterPro" id="IPR002124">
    <property type="entry name" value="Cyt_c_oxidase_su5b"/>
</dbReference>
<dbReference type="PROSITE" id="PS51359">
    <property type="entry name" value="COX5B_2"/>
    <property type="match status" value="1"/>
</dbReference>
<evidence type="ECO:0000256" key="1">
    <source>
        <dbReference type="PIRSR" id="PIRSR602124-2"/>
    </source>
</evidence>
<dbReference type="Proteomes" id="UP000585474">
    <property type="component" value="Unassembled WGS sequence"/>
</dbReference>
<feature type="region of interest" description="Disordered" evidence="2">
    <location>
        <begin position="1"/>
        <end position="189"/>
    </location>
</feature>
<sequence>MSISPKRNLSKCQSECPRQNMSRSPSVDKSPLQVSRRSRSISRSPTRSVSGSPIRSVSRIPTRAKKGRSISRSPFIAPPGRSIGRSPTTSSPQRNFSRTPPRASSRKSSRKSVSRSPVRSSRRSVSRSSGRAPSRRSTSRSPVRAPVRNHCRSYSRSPVSTGRRARSPIADRERSSSRSPSADGFPKRIRKGRGFSERFSYARRYRSRSPDRSPVRPYRLWRSPRRYRSPPPRGRTPPRMYFWAISWNEVLWYSSFGPSIWTDTEAEETGLGVLYQGAQSVTVVAAIAAVLFAIVLQSKHLESRIPLVLRGGGRLLAARALQYQGPLLTRNHLSRNKMWRRASNQLERLAPWRQLNRSVAISGHISTAAITRSHTSASSSQHSTSFQQNPNLFSHRSASDSDIILKGKKRVEDVMPIATGHEREELEAKLEEAPAIIKSVYDKRIVGCPGGEGEDEHDVVWFWLEKGKPHECPVCSQYFMLQVVGPGGPPDGHGDDHHH</sequence>
<comment type="caution">
    <text evidence="3">The sequence shown here is derived from an EMBL/GenBank/DDBJ whole genome shotgun (WGS) entry which is preliminary data.</text>
</comment>
<dbReference type="GO" id="GO:0006123">
    <property type="term" value="P:mitochondrial electron transport, cytochrome c to oxygen"/>
    <property type="evidence" value="ECO:0007669"/>
    <property type="project" value="InterPro"/>
</dbReference>
<dbReference type="GO" id="GO:0046872">
    <property type="term" value="F:metal ion binding"/>
    <property type="evidence" value="ECO:0007669"/>
    <property type="project" value="UniProtKB-KW"/>
</dbReference>
<evidence type="ECO:0000256" key="2">
    <source>
        <dbReference type="SAM" id="MobiDB-lite"/>
    </source>
</evidence>
<dbReference type="PANTHER" id="PTHR10122:SF0">
    <property type="entry name" value="CYTOCHROME C OXIDASE SUBUNIT 5B, ISOFORM A-RELATED"/>
    <property type="match status" value="1"/>
</dbReference>
<dbReference type="AlphaFoldDB" id="A0A7J0DUL6"/>
<protein>
    <submittedName>
        <fullName evidence="3">Rubredoxin-like superfamily protein</fullName>
    </submittedName>
</protein>
<dbReference type="OrthoDB" id="10249250at2759"/>
<feature type="compositionally biased region" description="Basic residues" evidence="2">
    <location>
        <begin position="104"/>
        <end position="113"/>
    </location>
</feature>
<keyword evidence="1" id="KW-0862">Zinc</keyword>
<organism evidence="3 4">
    <name type="scientific">Actinidia rufa</name>
    <dbReference type="NCBI Taxonomy" id="165716"/>
    <lineage>
        <taxon>Eukaryota</taxon>
        <taxon>Viridiplantae</taxon>
        <taxon>Streptophyta</taxon>
        <taxon>Embryophyta</taxon>
        <taxon>Tracheophyta</taxon>
        <taxon>Spermatophyta</taxon>
        <taxon>Magnoliopsida</taxon>
        <taxon>eudicotyledons</taxon>
        <taxon>Gunneridae</taxon>
        <taxon>Pentapetalae</taxon>
        <taxon>asterids</taxon>
        <taxon>Ericales</taxon>
        <taxon>Actinidiaceae</taxon>
        <taxon>Actinidia</taxon>
    </lineage>
</organism>
<feature type="binding site" evidence="1">
    <location>
        <position position="472"/>
    </location>
    <ligand>
        <name>Zn(2+)</name>
        <dbReference type="ChEBI" id="CHEBI:29105"/>
    </ligand>
</feature>
<keyword evidence="1" id="KW-0479">Metal-binding</keyword>
<evidence type="ECO:0000313" key="4">
    <source>
        <dbReference type="Proteomes" id="UP000585474"/>
    </source>
</evidence>
<accession>A0A7J0DUL6</accession>
<dbReference type="SUPFAM" id="SSF57802">
    <property type="entry name" value="Rubredoxin-like"/>
    <property type="match status" value="1"/>
</dbReference>
<feature type="region of interest" description="Disordered" evidence="2">
    <location>
        <begin position="372"/>
        <end position="395"/>
    </location>
</feature>
<dbReference type="Gene3D" id="2.60.260.40">
    <property type="entry name" value="q5lls5 like domains"/>
    <property type="match status" value="1"/>
</dbReference>
<feature type="compositionally biased region" description="Low complexity" evidence="2">
    <location>
        <begin position="41"/>
        <end position="52"/>
    </location>
</feature>
<reference evidence="4" key="1">
    <citation type="submission" date="2019-07" db="EMBL/GenBank/DDBJ databases">
        <title>De Novo Assembly of kiwifruit Actinidia rufa.</title>
        <authorList>
            <person name="Sugita-Konishi S."/>
            <person name="Sato K."/>
            <person name="Mori E."/>
            <person name="Abe Y."/>
            <person name="Kisaki G."/>
            <person name="Hamano K."/>
            <person name="Suezawa K."/>
            <person name="Otani M."/>
            <person name="Fukuda T."/>
            <person name="Manabe T."/>
            <person name="Gomi K."/>
            <person name="Tabuchi M."/>
            <person name="Akimitsu K."/>
            <person name="Kataoka I."/>
        </authorList>
    </citation>
    <scope>NUCLEOTIDE SEQUENCE [LARGE SCALE GENOMIC DNA]</scope>
    <source>
        <strain evidence="4">cv. Fuchu</strain>
    </source>
</reference>
<feature type="compositionally biased region" description="Polar residues" evidence="2">
    <location>
        <begin position="85"/>
        <end position="96"/>
    </location>
</feature>
<feature type="compositionally biased region" description="Polar residues" evidence="2">
    <location>
        <begin position="386"/>
        <end position="395"/>
    </location>
</feature>
<dbReference type="EMBL" id="BJWL01000402">
    <property type="protein sequence ID" value="GFS42721.1"/>
    <property type="molecule type" value="Genomic_DNA"/>
</dbReference>
<feature type="compositionally biased region" description="Low complexity" evidence="2">
    <location>
        <begin position="372"/>
        <end position="385"/>
    </location>
</feature>
<gene>
    <name evidence="3" type="ORF">Acr_00g0081330</name>
</gene>